<dbReference type="FunFam" id="1.10.510.10:FF:001023">
    <property type="entry name" value="Os07g0541700 protein"/>
    <property type="match status" value="1"/>
</dbReference>
<sequence length="880" mass="96022">MLGSAASSEDKMSRAGRGRSCGKLHPILVWREGGSEAPGLWREEITTTEESICIHILIYLKSPTDRQRQVATTCLSRLRSRRAEDMEANWSHLLNLLLVLLSPIAFAAGFADTLGKAGNITGDETLVSANGTFTMGFFFLGPSTNKKYYLGIWFSVSSSDAICWVANSERPLSDKTGALVLSDTGSLLLRDGSGQVAWSSNSTIASSSSVEAQLLETGNLVVRDQGSGNVLLWQSFDHPSNTMLSGMKVGKNLWSGAEWHLTSWRSADDPSPGPYRQVLDTSGLPDFVLLDGNATIYRCGPWNGRSFSGVTEALGNTYTDLLTLGVTISPGEISYSYTSKPGAALTRLVVTDDGKVNRVVWDKSSRGWTHQPIFQGPRDPCDDYGKCGSFGLCDVSSVLSFCDCLRGFSPASPSAWSRDTSGCRRNVKLQCSSNGVTTDGFVLVKGVKLPDTHNASVDMGISMKECRSRCRANCSCLAYAAADIRGGGVPSGCVMWTDNIVDLRYVNHGQDLYLRLAKSELDKDFPLAAVVAPVAFVGAALALFLLIWWRTKTKRNASDGPWSPTMGDLSFDLPTVKMATGDFCQSHVIGEGGFAVVYKGELPDGRTVAVKRLKQSALTDKGRSDFAREVDVMANVRHGNLLRLLAYCNEGGERILIYAFMPNKSLDLYIFGEPSDRARLNWRQRLDIIHGVAHGVAYLHQGSEESVVHRDLKPSNILLDDNWKPKIADFNTAKLFIKDQPDQSDPTIVVSPGYASPEYLQGEMTLKCDVYSFGVILLETLSGQRNSPTKGVISNAREFWQQDRAMALLDPMVPLPLSTPDSEMRSELERYVKIGLLCVQEAPENRPDMSAVVAMLTTRNSDINLLPRAALQNVAAATCT</sequence>
<dbReference type="GO" id="GO:0005524">
    <property type="term" value="F:ATP binding"/>
    <property type="evidence" value="ECO:0007669"/>
    <property type="project" value="UniProtKB-UniRule"/>
</dbReference>
<evidence type="ECO:0000259" key="19">
    <source>
        <dbReference type="PROSITE" id="PS50948"/>
    </source>
</evidence>
<keyword evidence="11" id="KW-0325">Glycoprotein</keyword>
<reference evidence="20" key="1">
    <citation type="submission" date="2019-03" db="EMBL/GenBank/DDBJ databases">
        <title>WGS assembly of Setaria viridis.</title>
        <authorList>
            <person name="Huang P."/>
            <person name="Jenkins J."/>
            <person name="Grimwood J."/>
            <person name="Barry K."/>
            <person name="Healey A."/>
            <person name="Mamidi S."/>
            <person name="Sreedasyam A."/>
            <person name="Shu S."/>
            <person name="Feldman M."/>
            <person name="Wu J."/>
            <person name="Yu Y."/>
            <person name="Chen C."/>
            <person name="Johnson J."/>
            <person name="Rokhsar D."/>
            <person name="Baxter I."/>
            <person name="Schmutz J."/>
            <person name="Brutnell T."/>
            <person name="Kellogg E."/>
        </authorList>
    </citation>
    <scope>NUCLEOTIDE SEQUENCE [LARGE SCALE GENOMIC DNA]</scope>
</reference>
<dbReference type="InterPro" id="IPR000858">
    <property type="entry name" value="S_locus_glycoprot_dom"/>
</dbReference>
<dbReference type="InterPro" id="IPR000719">
    <property type="entry name" value="Prot_kinase_dom"/>
</dbReference>
<feature type="transmembrane region" description="Helical" evidence="16">
    <location>
        <begin position="525"/>
        <end position="549"/>
    </location>
</feature>
<keyword evidence="16" id="KW-0812">Transmembrane</keyword>
<feature type="domain" description="Protein kinase" evidence="17">
    <location>
        <begin position="583"/>
        <end position="858"/>
    </location>
</feature>
<dbReference type="Pfam" id="PF01453">
    <property type="entry name" value="B_lectin"/>
    <property type="match status" value="1"/>
</dbReference>
<keyword evidence="16" id="KW-1133">Transmembrane helix</keyword>
<dbReference type="PROSITE" id="PS00107">
    <property type="entry name" value="PROTEIN_KINASE_ATP"/>
    <property type="match status" value="1"/>
</dbReference>
<dbReference type="CDD" id="cd00028">
    <property type="entry name" value="B_lectin"/>
    <property type="match status" value="1"/>
</dbReference>
<evidence type="ECO:0000256" key="5">
    <source>
        <dbReference type="ARBA" id="ARBA00022729"/>
    </source>
</evidence>
<accession>A0A4U6U0L8</accession>
<comment type="similarity">
    <text evidence="14">Belongs to the protein kinase superfamily. Ser/Thr protein kinase family.</text>
</comment>
<dbReference type="PROSITE" id="PS50927">
    <property type="entry name" value="BULB_LECTIN"/>
    <property type="match status" value="1"/>
</dbReference>
<evidence type="ECO:0000256" key="2">
    <source>
        <dbReference type="ARBA" id="ARBA00022527"/>
    </source>
</evidence>
<name>A0A4U6U0L8_SETVI</name>
<dbReference type="InterPro" id="IPR001480">
    <property type="entry name" value="Bulb-type_lectin_dom"/>
</dbReference>
<keyword evidence="10" id="KW-0675">Receptor</keyword>
<evidence type="ECO:0000256" key="13">
    <source>
        <dbReference type="ARBA" id="ARBA00048679"/>
    </source>
</evidence>
<dbReference type="SMART" id="SM00473">
    <property type="entry name" value="PAN_AP"/>
    <property type="match status" value="1"/>
</dbReference>
<evidence type="ECO:0000256" key="16">
    <source>
        <dbReference type="SAM" id="Phobius"/>
    </source>
</evidence>
<dbReference type="OMA" id="HRISHGI"/>
<evidence type="ECO:0000256" key="6">
    <source>
        <dbReference type="ARBA" id="ARBA00022741"/>
    </source>
</evidence>
<dbReference type="Gene3D" id="2.90.10.10">
    <property type="entry name" value="Bulb-type lectin domain"/>
    <property type="match status" value="1"/>
</dbReference>
<keyword evidence="3" id="KW-0245">EGF-like domain</keyword>
<dbReference type="GO" id="GO:0106310">
    <property type="term" value="F:protein serine kinase activity"/>
    <property type="evidence" value="ECO:0007669"/>
    <property type="project" value="RHEA"/>
</dbReference>
<feature type="binding site" evidence="15">
    <location>
        <position position="611"/>
    </location>
    <ligand>
        <name>ATP</name>
        <dbReference type="ChEBI" id="CHEBI:30616"/>
    </ligand>
</feature>
<dbReference type="InterPro" id="IPR008271">
    <property type="entry name" value="Ser/Thr_kinase_AS"/>
</dbReference>
<dbReference type="SUPFAM" id="SSF56112">
    <property type="entry name" value="Protein kinase-like (PK-like)"/>
    <property type="match status" value="1"/>
</dbReference>
<dbReference type="PROSITE" id="PS00108">
    <property type="entry name" value="PROTEIN_KINASE_ST"/>
    <property type="match status" value="1"/>
</dbReference>
<dbReference type="InterPro" id="IPR011009">
    <property type="entry name" value="Kinase-like_dom_sf"/>
</dbReference>
<dbReference type="Proteomes" id="UP000298652">
    <property type="component" value="Chromosome 7"/>
</dbReference>
<proteinExistence type="inferred from homology"/>
<feature type="domain" description="Apple" evidence="19">
    <location>
        <begin position="431"/>
        <end position="517"/>
    </location>
</feature>
<dbReference type="FunFam" id="2.90.10.10:FF:000005">
    <property type="entry name" value="G-type lectin S-receptor-like serine/threonine-protein kinase"/>
    <property type="match status" value="1"/>
</dbReference>
<dbReference type="SMART" id="SM00220">
    <property type="entry name" value="S_TKc"/>
    <property type="match status" value="1"/>
</dbReference>
<dbReference type="EC" id="2.7.11.1" evidence="14"/>
<dbReference type="InterPro" id="IPR017441">
    <property type="entry name" value="Protein_kinase_ATP_BS"/>
</dbReference>
<evidence type="ECO:0000313" key="21">
    <source>
        <dbReference type="Proteomes" id="UP000298652"/>
    </source>
</evidence>
<evidence type="ECO:0000256" key="1">
    <source>
        <dbReference type="ARBA" id="ARBA00004479"/>
    </source>
</evidence>
<dbReference type="Pfam" id="PF08276">
    <property type="entry name" value="PAN_2"/>
    <property type="match status" value="1"/>
</dbReference>
<dbReference type="SMART" id="SM00108">
    <property type="entry name" value="B_lectin"/>
    <property type="match status" value="1"/>
</dbReference>
<keyword evidence="2 14" id="KW-0723">Serine/threonine-protein kinase</keyword>
<dbReference type="PANTHER" id="PTHR32444:SF236">
    <property type="entry name" value="D-MANNOSE BINDING LECTIN FAMILY PROTEIN, EXPRESSED"/>
    <property type="match status" value="1"/>
</dbReference>
<evidence type="ECO:0000256" key="3">
    <source>
        <dbReference type="ARBA" id="ARBA00022536"/>
    </source>
</evidence>
<dbReference type="InterPro" id="IPR003609">
    <property type="entry name" value="Pan_app"/>
</dbReference>
<evidence type="ECO:0000256" key="10">
    <source>
        <dbReference type="ARBA" id="ARBA00023170"/>
    </source>
</evidence>
<dbReference type="EMBL" id="CM016558">
    <property type="protein sequence ID" value="TKW06799.1"/>
    <property type="molecule type" value="Genomic_DNA"/>
</dbReference>
<keyword evidence="7 14" id="KW-0418">Kinase</keyword>
<feature type="domain" description="Bulb-type lectin" evidence="18">
    <location>
        <begin position="111"/>
        <end position="235"/>
    </location>
</feature>
<evidence type="ECO:0000256" key="4">
    <source>
        <dbReference type="ARBA" id="ARBA00022679"/>
    </source>
</evidence>
<evidence type="ECO:0000313" key="20">
    <source>
        <dbReference type="EMBL" id="TKW06799.1"/>
    </source>
</evidence>
<evidence type="ECO:0000256" key="8">
    <source>
        <dbReference type="ARBA" id="ARBA00022840"/>
    </source>
</evidence>
<evidence type="ECO:0000256" key="15">
    <source>
        <dbReference type="PROSITE-ProRule" id="PRU10141"/>
    </source>
</evidence>
<evidence type="ECO:0000256" key="14">
    <source>
        <dbReference type="PIRNR" id="PIRNR000641"/>
    </source>
</evidence>
<organism evidence="20 21">
    <name type="scientific">Setaria viridis</name>
    <name type="common">Green bristlegrass</name>
    <name type="synonym">Setaria italica subsp. viridis</name>
    <dbReference type="NCBI Taxonomy" id="4556"/>
    <lineage>
        <taxon>Eukaryota</taxon>
        <taxon>Viridiplantae</taxon>
        <taxon>Streptophyta</taxon>
        <taxon>Embryophyta</taxon>
        <taxon>Tracheophyta</taxon>
        <taxon>Spermatophyta</taxon>
        <taxon>Magnoliopsida</taxon>
        <taxon>Liliopsida</taxon>
        <taxon>Poales</taxon>
        <taxon>Poaceae</taxon>
        <taxon>PACMAD clade</taxon>
        <taxon>Panicoideae</taxon>
        <taxon>Panicodae</taxon>
        <taxon>Paniceae</taxon>
        <taxon>Cenchrinae</taxon>
        <taxon>Setaria</taxon>
    </lineage>
</organism>
<dbReference type="Gramene" id="TKW06799">
    <property type="protein sequence ID" value="TKW06799"/>
    <property type="gene ID" value="SEVIR_7G264300v2"/>
</dbReference>
<keyword evidence="4 14" id="KW-0808">Transferase</keyword>
<dbReference type="Pfam" id="PF00069">
    <property type="entry name" value="Pkinase"/>
    <property type="match status" value="1"/>
</dbReference>
<dbReference type="InterPro" id="IPR036426">
    <property type="entry name" value="Bulb-type_lectin_dom_sf"/>
</dbReference>
<dbReference type="AlphaFoldDB" id="A0A4U6U0L8"/>
<dbReference type="PROSITE" id="PS50011">
    <property type="entry name" value="PROTEIN_KINASE_DOM"/>
    <property type="match status" value="1"/>
</dbReference>
<dbReference type="PIRSF" id="PIRSF000641">
    <property type="entry name" value="SRK"/>
    <property type="match status" value="1"/>
</dbReference>
<evidence type="ECO:0000256" key="12">
    <source>
        <dbReference type="ARBA" id="ARBA00047899"/>
    </source>
</evidence>
<dbReference type="PROSITE" id="PS50948">
    <property type="entry name" value="PAN"/>
    <property type="match status" value="1"/>
</dbReference>
<dbReference type="Gene3D" id="1.10.510.10">
    <property type="entry name" value="Transferase(Phosphotransferase) domain 1"/>
    <property type="match status" value="1"/>
</dbReference>
<keyword evidence="6 14" id="KW-0547">Nucleotide-binding</keyword>
<dbReference type="GO" id="GO:0048544">
    <property type="term" value="P:recognition of pollen"/>
    <property type="evidence" value="ECO:0007669"/>
    <property type="project" value="InterPro"/>
</dbReference>
<protein>
    <recommendedName>
        <fullName evidence="14">Receptor-like serine/threonine-protein kinase</fullName>
        <ecNumber evidence="14">2.7.11.1</ecNumber>
    </recommendedName>
</protein>
<dbReference type="PANTHER" id="PTHR32444">
    <property type="entry name" value="BULB-TYPE LECTIN DOMAIN-CONTAINING PROTEIN"/>
    <property type="match status" value="1"/>
</dbReference>
<keyword evidence="5" id="KW-0732">Signal</keyword>
<evidence type="ECO:0000256" key="7">
    <source>
        <dbReference type="ARBA" id="ARBA00022777"/>
    </source>
</evidence>
<dbReference type="CDD" id="cd01098">
    <property type="entry name" value="PAN_AP_plant"/>
    <property type="match status" value="1"/>
</dbReference>
<gene>
    <name evidence="20" type="ORF">SEVIR_7G264300v2</name>
</gene>
<evidence type="ECO:0000259" key="18">
    <source>
        <dbReference type="PROSITE" id="PS50927"/>
    </source>
</evidence>
<dbReference type="GO" id="GO:0016020">
    <property type="term" value="C:membrane"/>
    <property type="evidence" value="ECO:0007669"/>
    <property type="project" value="UniProtKB-SubCell"/>
</dbReference>
<dbReference type="Pfam" id="PF00954">
    <property type="entry name" value="S_locus_glycop"/>
    <property type="match status" value="1"/>
</dbReference>
<comment type="catalytic activity">
    <reaction evidence="13 14">
        <text>L-seryl-[protein] + ATP = O-phospho-L-seryl-[protein] + ADP + H(+)</text>
        <dbReference type="Rhea" id="RHEA:17989"/>
        <dbReference type="Rhea" id="RHEA-COMP:9863"/>
        <dbReference type="Rhea" id="RHEA-COMP:11604"/>
        <dbReference type="ChEBI" id="CHEBI:15378"/>
        <dbReference type="ChEBI" id="CHEBI:29999"/>
        <dbReference type="ChEBI" id="CHEBI:30616"/>
        <dbReference type="ChEBI" id="CHEBI:83421"/>
        <dbReference type="ChEBI" id="CHEBI:456216"/>
        <dbReference type="EC" id="2.7.11.1"/>
    </reaction>
</comment>
<dbReference type="InterPro" id="IPR024171">
    <property type="entry name" value="SRK-like_kinase"/>
</dbReference>
<keyword evidence="8 14" id="KW-0067">ATP-binding</keyword>
<dbReference type="GO" id="GO:0051707">
    <property type="term" value="P:response to other organism"/>
    <property type="evidence" value="ECO:0007669"/>
    <property type="project" value="UniProtKB-ARBA"/>
</dbReference>
<evidence type="ECO:0000259" key="17">
    <source>
        <dbReference type="PROSITE" id="PS50011"/>
    </source>
</evidence>
<dbReference type="SUPFAM" id="SSF51110">
    <property type="entry name" value="alpha-D-mannose-specific plant lectins"/>
    <property type="match status" value="1"/>
</dbReference>
<comment type="catalytic activity">
    <reaction evidence="12 14">
        <text>L-threonyl-[protein] + ATP = O-phospho-L-threonyl-[protein] + ADP + H(+)</text>
        <dbReference type="Rhea" id="RHEA:46608"/>
        <dbReference type="Rhea" id="RHEA-COMP:11060"/>
        <dbReference type="Rhea" id="RHEA-COMP:11605"/>
        <dbReference type="ChEBI" id="CHEBI:15378"/>
        <dbReference type="ChEBI" id="CHEBI:30013"/>
        <dbReference type="ChEBI" id="CHEBI:30616"/>
        <dbReference type="ChEBI" id="CHEBI:61977"/>
        <dbReference type="ChEBI" id="CHEBI:456216"/>
        <dbReference type="EC" id="2.7.11.1"/>
    </reaction>
</comment>
<comment type="subcellular location">
    <subcellularLocation>
        <location evidence="1">Membrane</location>
        <topology evidence="1">Single-pass type I membrane protein</topology>
    </subcellularLocation>
</comment>
<keyword evidence="9" id="KW-1015">Disulfide bond</keyword>
<dbReference type="GO" id="GO:0004674">
    <property type="term" value="F:protein serine/threonine kinase activity"/>
    <property type="evidence" value="ECO:0007669"/>
    <property type="project" value="UniProtKB-KW"/>
</dbReference>
<keyword evidence="21" id="KW-1185">Reference proteome</keyword>
<dbReference type="Gene3D" id="3.30.200.20">
    <property type="entry name" value="Phosphorylase Kinase, domain 1"/>
    <property type="match status" value="1"/>
</dbReference>
<dbReference type="CDD" id="cd14066">
    <property type="entry name" value="STKc_IRAK"/>
    <property type="match status" value="1"/>
</dbReference>
<evidence type="ECO:0000256" key="11">
    <source>
        <dbReference type="ARBA" id="ARBA00023180"/>
    </source>
</evidence>
<keyword evidence="16" id="KW-0472">Membrane</keyword>
<evidence type="ECO:0000256" key="9">
    <source>
        <dbReference type="ARBA" id="ARBA00023157"/>
    </source>
</evidence>